<evidence type="ECO:0000256" key="1">
    <source>
        <dbReference type="SAM" id="SignalP"/>
    </source>
</evidence>
<dbReference type="Proteomes" id="UP000029391">
    <property type="component" value="Unassembled WGS sequence"/>
</dbReference>
<protein>
    <recommendedName>
        <fullName evidence="4">DUF4124 domain-containing protein</fullName>
    </recommendedName>
</protein>
<name>A0A091BEI5_9GAMM</name>
<evidence type="ECO:0000313" key="3">
    <source>
        <dbReference type="Proteomes" id="UP000029391"/>
    </source>
</evidence>
<keyword evidence="1" id="KW-0732">Signal</keyword>
<evidence type="ECO:0000313" key="2">
    <source>
        <dbReference type="EMBL" id="KFN50151.1"/>
    </source>
</evidence>
<dbReference type="EMBL" id="AWXU01000022">
    <property type="protein sequence ID" value="KFN50151.1"/>
    <property type="molecule type" value="Genomic_DNA"/>
</dbReference>
<feature type="chain" id="PRO_5001869651" description="DUF4124 domain-containing protein" evidence="1">
    <location>
        <begin position="18"/>
        <end position="82"/>
    </location>
</feature>
<organism evidence="2 3">
    <name type="scientific">Arenimonas composti TR7-09 = DSM 18010</name>
    <dbReference type="NCBI Taxonomy" id="1121013"/>
    <lineage>
        <taxon>Bacteria</taxon>
        <taxon>Pseudomonadati</taxon>
        <taxon>Pseudomonadota</taxon>
        <taxon>Gammaproteobacteria</taxon>
        <taxon>Lysobacterales</taxon>
        <taxon>Lysobacteraceae</taxon>
        <taxon>Arenimonas</taxon>
    </lineage>
</organism>
<evidence type="ECO:0008006" key="4">
    <source>
        <dbReference type="Google" id="ProtNLM"/>
    </source>
</evidence>
<comment type="caution">
    <text evidence="2">The sequence shown here is derived from an EMBL/GenBank/DDBJ whole genome shotgun (WGS) entry which is preliminary data.</text>
</comment>
<dbReference type="STRING" id="1121013.GCA_000426365_01775"/>
<dbReference type="AlphaFoldDB" id="A0A091BEI5"/>
<feature type="signal peptide" evidence="1">
    <location>
        <begin position="1"/>
        <end position="17"/>
    </location>
</feature>
<reference evidence="2 3" key="1">
    <citation type="submission" date="2013-09" db="EMBL/GenBank/DDBJ databases">
        <title>Genome sequencing of Arenimonas composti.</title>
        <authorList>
            <person name="Chen F."/>
            <person name="Wang G."/>
        </authorList>
    </citation>
    <scope>NUCLEOTIDE SEQUENCE [LARGE SCALE GENOMIC DNA]</scope>
    <source>
        <strain evidence="2 3">TR7-09</strain>
    </source>
</reference>
<keyword evidence="3" id="KW-1185">Reference proteome</keyword>
<proteinExistence type="predicted"/>
<sequence>MKRLVFALLCLPAVAVAAPGTLYKCDAGGAITIQSDPCPRGAVEVWRRDATPEAGPTPEELAARAALAQAQAQRAAEEARLA</sequence>
<accession>A0A091BEI5</accession>
<feature type="non-terminal residue" evidence="2">
    <location>
        <position position="82"/>
    </location>
</feature>
<gene>
    <name evidence="2" type="ORF">P873_07900</name>
</gene>